<accession>A0A7J7FVU8</accession>
<keyword evidence="9" id="KW-0472">Membrane</keyword>
<protein>
    <recommendedName>
        <fullName evidence="14">Reverse transcriptase Ty1/copia-type domain-containing protein</fullName>
    </recommendedName>
</protein>
<name>A0A7J7FVU8_CAMSI</name>
<dbReference type="PANTHER" id="PTHR48062:SF52">
    <property type="entry name" value="RECEPTOR-LIKE PROTEIN 8-RELATED"/>
    <property type="match status" value="1"/>
</dbReference>
<evidence type="ECO:0000256" key="10">
    <source>
        <dbReference type="ARBA" id="ARBA00037847"/>
    </source>
</evidence>
<comment type="subcellular location">
    <subcellularLocation>
        <location evidence="1">Cell membrane</location>
    </subcellularLocation>
    <subcellularLocation>
        <location evidence="10">Endomembrane system</location>
        <topology evidence="10">Single-pass membrane protein</topology>
    </subcellularLocation>
</comment>
<keyword evidence="4" id="KW-0433">Leucine-rich repeat</keyword>
<dbReference type="GO" id="GO:0012505">
    <property type="term" value="C:endomembrane system"/>
    <property type="evidence" value="ECO:0007669"/>
    <property type="project" value="UniProtKB-SubCell"/>
</dbReference>
<evidence type="ECO:0000256" key="4">
    <source>
        <dbReference type="ARBA" id="ARBA00022614"/>
    </source>
</evidence>
<evidence type="ECO:0000313" key="13">
    <source>
        <dbReference type="Proteomes" id="UP000593564"/>
    </source>
</evidence>
<comment type="caution">
    <text evidence="12">The sequence shown here is derived from an EMBL/GenBank/DDBJ whole genome shotgun (WGS) entry which is preliminary data.</text>
</comment>
<evidence type="ECO:0000313" key="12">
    <source>
        <dbReference type="EMBL" id="KAF5932419.1"/>
    </source>
</evidence>
<evidence type="ECO:0000256" key="2">
    <source>
        <dbReference type="ARBA" id="ARBA00009592"/>
    </source>
</evidence>
<dbReference type="Proteomes" id="UP000593564">
    <property type="component" value="Unassembled WGS sequence"/>
</dbReference>
<evidence type="ECO:0000256" key="5">
    <source>
        <dbReference type="ARBA" id="ARBA00022692"/>
    </source>
</evidence>
<feature type="region of interest" description="Disordered" evidence="11">
    <location>
        <begin position="297"/>
        <end position="319"/>
    </location>
</feature>
<dbReference type="Pfam" id="PF00560">
    <property type="entry name" value="LRR_1"/>
    <property type="match status" value="2"/>
</dbReference>
<keyword evidence="8" id="KW-1133">Transmembrane helix</keyword>
<dbReference type="GO" id="GO:0006952">
    <property type="term" value="P:defense response"/>
    <property type="evidence" value="ECO:0007669"/>
    <property type="project" value="UniProtKB-ARBA"/>
</dbReference>
<dbReference type="GO" id="GO:0051707">
    <property type="term" value="P:response to other organism"/>
    <property type="evidence" value="ECO:0007669"/>
    <property type="project" value="UniProtKB-ARBA"/>
</dbReference>
<evidence type="ECO:0000256" key="3">
    <source>
        <dbReference type="ARBA" id="ARBA00022475"/>
    </source>
</evidence>
<dbReference type="SMART" id="SM00369">
    <property type="entry name" value="LRR_TYP"/>
    <property type="match status" value="6"/>
</dbReference>
<evidence type="ECO:0008006" key="14">
    <source>
        <dbReference type="Google" id="ProtNLM"/>
    </source>
</evidence>
<evidence type="ECO:0000256" key="1">
    <source>
        <dbReference type="ARBA" id="ARBA00004236"/>
    </source>
</evidence>
<reference evidence="12 13" key="2">
    <citation type="submission" date="2020-07" db="EMBL/GenBank/DDBJ databases">
        <title>Genome assembly of wild tea tree DASZ reveals pedigree and selection history of tea varieties.</title>
        <authorList>
            <person name="Zhang W."/>
        </authorList>
    </citation>
    <scope>NUCLEOTIDE SEQUENCE [LARGE SCALE GENOMIC DNA]</scope>
    <source>
        <strain evidence="13">cv. G240</strain>
        <tissue evidence="12">Leaf</tissue>
    </source>
</reference>
<sequence length="758" mass="84329">MDISYNSFSGSILPFCSNPNLQYLKHMHLQGNKFTGLISRALLNSSYLLTLYIKDNIFFGNIPDCIRLLSNLRILLFRGNQLSGSIPIQLCQLNQINLMDLSNNYFNGSILPCFNNITFGTIGTSDRPFMQRSISSFSGYETYQYRGIFESIYVPYVEDMYDEVDKVEFVTKSRSSSYKGDILNFMSGLDLSHNKLIGEISFELGKLSSVRALNLSHNLLTRPIPKAFSNLAQVESLDLSYNMFTVAHNNLSGKILDRKAQFGTFEASSYEGNPFLCGPPLEKNCTAIVDSPHLPTIVSQSPKSAQRDTTSDAFVTTSPAFKPSPRTKYAKNLVSKFGLESAKHARTPMSTSLHLSKDSSGTDVDPTLYRSMIGSLLYLTAIHPDIAFSVGVCARYQASLKKSYLLAVKRIIKYVNWTLGYGFWFSTDTTTEITGFSDADWVGCADDKKSASGGCFYLGNNLVSWHSKKKNAISLSTVEAEYIAAGSYCAQMLWMKQMLHEILDITSDVFRLFLGLPEFPTIHFPLLTCTGVDFDRVATKLCGVSRTWIARPLIQQNELLPRFHLLNIIVCANIHVTTHSSHITQDQGFLTSLGVLVFEDDEVASPVKPITKLTAVSKSSSYSGGPSGVGGIDTGDDPLAEEAEYDAAAAGAPEMPELHPRSFRGQQPQFEQSVIHRLDLLDARLDTLDGHLGFEKLLALRKLETLNLEWNELDDSILPSLSALRSLKMLNLQLAYFRNLERLDLSYNQFNGIQGKPQ</sequence>
<evidence type="ECO:0000256" key="8">
    <source>
        <dbReference type="ARBA" id="ARBA00022989"/>
    </source>
</evidence>
<organism evidence="12 13">
    <name type="scientific">Camellia sinensis</name>
    <name type="common">Tea plant</name>
    <name type="synonym">Thea sinensis</name>
    <dbReference type="NCBI Taxonomy" id="4442"/>
    <lineage>
        <taxon>Eukaryota</taxon>
        <taxon>Viridiplantae</taxon>
        <taxon>Streptophyta</taxon>
        <taxon>Embryophyta</taxon>
        <taxon>Tracheophyta</taxon>
        <taxon>Spermatophyta</taxon>
        <taxon>Magnoliopsida</taxon>
        <taxon>eudicotyledons</taxon>
        <taxon>Gunneridae</taxon>
        <taxon>Pentapetalae</taxon>
        <taxon>asterids</taxon>
        <taxon>Ericales</taxon>
        <taxon>Theaceae</taxon>
        <taxon>Camellia</taxon>
    </lineage>
</organism>
<dbReference type="PANTHER" id="PTHR48062">
    <property type="entry name" value="RECEPTOR-LIKE PROTEIN 14"/>
    <property type="match status" value="1"/>
</dbReference>
<keyword evidence="13" id="KW-1185">Reference proteome</keyword>
<dbReference type="InterPro" id="IPR051502">
    <property type="entry name" value="RLP_Defense_Trigger"/>
</dbReference>
<keyword evidence="6" id="KW-0732">Signal</keyword>
<proteinExistence type="inferred from homology"/>
<keyword evidence="5" id="KW-0812">Transmembrane</keyword>
<keyword evidence="3" id="KW-1003">Cell membrane</keyword>
<dbReference type="EMBL" id="JACBKZ010000014">
    <property type="protein sequence ID" value="KAF5932419.1"/>
    <property type="molecule type" value="Genomic_DNA"/>
</dbReference>
<dbReference type="CDD" id="cd09272">
    <property type="entry name" value="RNase_HI_RT_Ty1"/>
    <property type="match status" value="1"/>
</dbReference>
<evidence type="ECO:0000256" key="11">
    <source>
        <dbReference type="SAM" id="MobiDB-lite"/>
    </source>
</evidence>
<keyword evidence="7" id="KW-0677">Repeat</keyword>
<dbReference type="AlphaFoldDB" id="A0A7J7FVU8"/>
<dbReference type="InterPro" id="IPR032675">
    <property type="entry name" value="LRR_dom_sf"/>
</dbReference>
<dbReference type="InterPro" id="IPR003591">
    <property type="entry name" value="Leu-rich_rpt_typical-subtyp"/>
</dbReference>
<evidence type="ECO:0000256" key="6">
    <source>
        <dbReference type="ARBA" id="ARBA00022729"/>
    </source>
</evidence>
<evidence type="ECO:0000256" key="9">
    <source>
        <dbReference type="ARBA" id="ARBA00023136"/>
    </source>
</evidence>
<dbReference type="Pfam" id="PF13855">
    <property type="entry name" value="LRR_8"/>
    <property type="match status" value="1"/>
</dbReference>
<dbReference type="GO" id="GO:0005886">
    <property type="term" value="C:plasma membrane"/>
    <property type="evidence" value="ECO:0007669"/>
    <property type="project" value="UniProtKB-SubCell"/>
</dbReference>
<reference evidence="13" key="1">
    <citation type="journal article" date="2020" name="Nat. Commun.">
        <title>Genome assembly of wild tea tree DASZ reveals pedigree and selection history of tea varieties.</title>
        <authorList>
            <person name="Zhang W."/>
            <person name="Zhang Y."/>
            <person name="Qiu H."/>
            <person name="Guo Y."/>
            <person name="Wan H."/>
            <person name="Zhang X."/>
            <person name="Scossa F."/>
            <person name="Alseekh S."/>
            <person name="Zhang Q."/>
            <person name="Wang P."/>
            <person name="Xu L."/>
            <person name="Schmidt M.H."/>
            <person name="Jia X."/>
            <person name="Li D."/>
            <person name="Zhu A."/>
            <person name="Guo F."/>
            <person name="Chen W."/>
            <person name="Ni D."/>
            <person name="Usadel B."/>
            <person name="Fernie A.R."/>
            <person name="Wen W."/>
        </authorList>
    </citation>
    <scope>NUCLEOTIDE SEQUENCE [LARGE SCALE GENOMIC DNA]</scope>
    <source>
        <strain evidence="13">cv. G240</strain>
    </source>
</reference>
<evidence type="ECO:0000256" key="7">
    <source>
        <dbReference type="ARBA" id="ARBA00022737"/>
    </source>
</evidence>
<comment type="similarity">
    <text evidence="2">Belongs to the RLP family.</text>
</comment>
<gene>
    <name evidence="12" type="ORF">HYC85_028590</name>
</gene>
<dbReference type="SUPFAM" id="SSF52058">
    <property type="entry name" value="L domain-like"/>
    <property type="match status" value="2"/>
</dbReference>
<feature type="region of interest" description="Disordered" evidence="11">
    <location>
        <begin position="618"/>
        <end position="637"/>
    </location>
</feature>
<dbReference type="InterPro" id="IPR001611">
    <property type="entry name" value="Leu-rich_rpt"/>
</dbReference>
<dbReference type="Gene3D" id="3.80.10.10">
    <property type="entry name" value="Ribonuclease Inhibitor"/>
    <property type="match status" value="2"/>
</dbReference>